<keyword evidence="2" id="KW-1185">Reference proteome</keyword>
<proteinExistence type="predicted"/>
<accession>A0A1R1Y6T0</accession>
<comment type="caution">
    <text evidence="1">The sequence shown here is derived from an EMBL/GenBank/DDBJ whole genome shotgun (WGS) entry which is preliminary data.</text>
</comment>
<evidence type="ECO:0000313" key="2">
    <source>
        <dbReference type="Proteomes" id="UP000187283"/>
    </source>
</evidence>
<protein>
    <submittedName>
        <fullName evidence="1">Uncharacterized protein</fullName>
    </submittedName>
</protein>
<organism evidence="1 2">
    <name type="scientific">Smittium culicis</name>
    <dbReference type="NCBI Taxonomy" id="133412"/>
    <lineage>
        <taxon>Eukaryota</taxon>
        <taxon>Fungi</taxon>
        <taxon>Fungi incertae sedis</taxon>
        <taxon>Zoopagomycota</taxon>
        <taxon>Kickxellomycotina</taxon>
        <taxon>Harpellomycetes</taxon>
        <taxon>Harpellales</taxon>
        <taxon>Legeriomycetaceae</taxon>
        <taxon>Smittium</taxon>
    </lineage>
</organism>
<gene>
    <name evidence="1" type="ORF">AYI70_g2731</name>
</gene>
<dbReference type="Proteomes" id="UP000187283">
    <property type="component" value="Unassembled WGS sequence"/>
</dbReference>
<dbReference type="AlphaFoldDB" id="A0A1R1Y6T0"/>
<name>A0A1R1Y6T0_9FUNG</name>
<dbReference type="EMBL" id="LSSN01000710">
    <property type="protein sequence ID" value="OMJ22671.1"/>
    <property type="molecule type" value="Genomic_DNA"/>
</dbReference>
<sequence>MIHSQKPPKKSISNPEFKKVKEINELGLASEEIKNHGYADKIIKSKHSSVRNKSKESDKKINEDFSLIKGIL</sequence>
<reference evidence="1 2" key="1">
    <citation type="submission" date="2017-01" db="EMBL/GenBank/DDBJ databases">
        <authorList>
            <person name="Mah S.A."/>
            <person name="Swanson W.J."/>
            <person name="Moy G.W."/>
            <person name="Vacquier V.D."/>
        </authorList>
    </citation>
    <scope>NUCLEOTIDE SEQUENCE [LARGE SCALE GENOMIC DNA]</scope>
    <source>
        <strain evidence="1 2">GSMNP</strain>
    </source>
</reference>
<evidence type="ECO:0000313" key="1">
    <source>
        <dbReference type="EMBL" id="OMJ22671.1"/>
    </source>
</evidence>